<comment type="caution">
    <text evidence="2">The sequence shown here is derived from an EMBL/GenBank/DDBJ whole genome shotgun (WGS) entry which is preliminary data.</text>
</comment>
<keyword evidence="1" id="KW-0812">Transmembrane</keyword>
<gene>
    <name evidence="2" type="ORF">ACFQ0E_14695</name>
</gene>
<feature type="transmembrane region" description="Helical" evidence="1">
    <location>
        <begin position="157"/>
        <end position="173"/>
    </location>
</feature>
<evidence type="ECO:0008006" key="4">
    <source>
        <dbReference type="Google" id="ProtNLM"/>
    </source>
</evidence>
<dbReference type="RefSeq" id="WP_386825058.1">
    <property type="nucleotide sequence ID" value="NZ_JBHTIF010000003.1"/>
</dbReference>
<evidence type="ECO:0000256" key="1">
    <source>
        <dbReference type="SAM" id="Phobius"/>
    </source>
</evidence>
<feature type="transmembrane region" description="Helical" evidence="1">
    <location>
        <begin position="193"/>
        <end position="211"/>
    </location>
</feature>
<reference evidence="3" key="1">
    <citation type="journal article" date="2019" name="Int. J. Syst. Evol. Microbiol.">
        <title>The Global Catalogue of Microorganisms (GCM) 10K type strain sequencing project: providing services to taxonomists for standard genome sequencing and annotation.</title>
        <authorList>
            <consortium name="The Broad Institute Genomics Platform"/>
            <consortium name="The Broad Institute Genome Sequencing Center for Infectious Disease"/>
            <person name="Wu L."/>
            <person name="Ma J."/>
        </authorList>
    </citation>
    <scope>NUCLEOTIDE SEQUENCE [LARGE SCALE GENOMIC DNA]</scope>
    <source>
        <strain evidence="3">CCUG 55585</strain>
    </source>
</reference>
<keyword evidence="1" id="KW-0472">Membrane</keyword>
<dbReference type="EMBL" id="JBHTIF010000003">
    <property type="protein sequence ID" value="MFD0726843.1"/>
    <property type="molecule type" value="Genomic_DNA"/>
</dbReference>
<accession>A0ABW2YFD4</accession>
<organism evidence="2 3">
    <name type="scientific">Lysobacter brunescens</name>
    <dbReference type="NCBI Taxonomy" id="262323"/>
    <lineage>
        <taxon>Bacteria</taxon>
        <taxon>Pseudomonadati</taxon>
        <taxon>Pseudomonadota</taxon>
        <taxon>Gammaproteobacteria</taxon>
        <taxon>Lysobacterales</taxon>
        <taxon>Lysobacteraceae</taxon>
        <taxon>Lysobacter</taxon>
    </lineage>
</organism>
<evidence type="ECO:0000313" key="2">
    <source>
        <dbReference type="EMBL" id="MFD0726843.1"/>
    </source>
</evidence>
<name>A0ABW2YFD4_9GAMM</name>
<sequence>MSSFLYAQIAQQRKTAAAAPASDTTIRTFTQASGGKDESAQANKPVTVNGYVEATAALVPTEVLTLHALILGATTRIVPPNAVPAATKAAITGAPEAAGATPSTITLISDPSSLAIAFWALALIGMALYLVPRLYAAWTAAKADKTSWRAQMGAADWARAAIPPLAFTAWTMLQRATAFDAAFPHLTESQRTVFGLLLAAVVIGAASWLAYKPTPAAKG</sequence>
<keyword evidence="3" id="KW-1185">Reference proteome</keyword>
<evidence type="ECO:0000313" key="3">
    <source>
        <dbReference type="Proteomes" id="UP001597110"/>
    </source>
</evidence>
<feature type="transmembrane region" description="Helical" evidence="1">
    <location>
        <begin position="116"/>
        <end position="136"/>
    </location>
</feature>
<dbReference type="Proteomes" id="UP001597110">
    <property type="component" value="Unassembled WGS sequence"/>
</dbReference>
<protein>
    <recommendedName>
        <fullName evidence="4">Transmembrane protein</fullName>
    </recommendedName>
</protein>
<keyword evidence="1" id="KW-1133">Transmembrane helix</keyword>
<proteinExistence type="predicted"/>